<comment type="caution">
    <text evidence="3">The sequence shown here is derived from an EMBL/GenBank/DDBJ whole genome shotgun (WGS) entry which is preliminary data.</text>
</comment>
<reference evidence="3" key="1">
    <citation type="submission" date="2019-04" db="EMBL/GenBank/DDBJ databases">
        <title>Sequencing of skin fungus with MAO and IRED activity.</title>
        <authorList>
            <person name="Marsaioli A.J."/>
            <person name="Bonatto J.M.C."/>
            <person name="Reis Junior O."/>
        </authorList>
    </citation>
    <scope>NUCLEOTIDE SEQUENCE</scope>
    <source>
        <strain evidence="3">30M1</strain>
    </source>
</reference>
<dbReference type="GO" id="GO:0032049">
    <property type="term" value="P:cardiolipin biosynthetic process"/>
    <property type="evidence" value="ECO:0007669"/>
    <property type="project" value="UniProtKB-ARBA"/>
</dbReference>
<sequence length="637" mass="70915">MATSVSDKIYRFCTDSTSVSAELAKSPSQEPVHLAEHLYGAEPPAITKHASHLRQPVSPAQLQRAQECGKWGDSVPSELFLQCFHAALCSLEHDPLAGMVSPSLMGSNGVIPVTVIAPVPVICRHMADLIVRAEHEVFLATNFWIASGAASIITDALKELSRRAGQRQQKVIVKIMYDRGNIKQVIDNHQMMTAEQYTANAVKLPSPEEVPHIDMQVQNYHRPILGTFHSKFMVVDRRMAVVQSNNIQDNDNLEMMTHLEGEIVNSIYDTGLIAWARHLTPPLPTLNSPASNEHVKVFHEASFQSLLDENGGLRVRRDSLLNDNLDRDKDNSSFPKEKDVGYAPDIAAEVERIQTVLCSDSGETRMDAVTRYLNAATKQTRKGTAPACHPEDEMVPVRPHRPHAPFPIAMVNRRPWGAPNHEGVNVPQNEAWLAAIRNAQTSIFIQTPNLNAAPLLPTLKEALSRGIQVTYYVCLGYNDAGELLPFQGGNNEMVANQLYTELSEEHRKNLRVYYYVAKDQVTPLHNKLKARSCHIKLLIADDHVGIQGNGNQDTQSWFHSMEVNIMIDSYEICADWKDQLRRNQNTHLYGLASREDGIWRDEHGKEVEGAIGKDPGKFAWAKGVVGAVQRVRGAGGF</sequence>
<dbReference type="PANTHER" id="PTHR21248">
    <property type="entry name" value="CARDIOLIPIN SYNTHASE"/>
    <property type="match status" value="1"/>
</dbReference>
<dbReference type="EMBL" id="SWKU01000016">
    <property type="protein sequence ID" value="KAF2999793.1"/>
    <property type="molecule type" value="Genomic_DNA"/>
</dbReference>
<evidence type="ECO:0000313" key="3">
    <source>
        <dbReference type="EMBL" id="KAF2999793.1"/>
    </source>
</evidence>
<dbReference type="InterPro" id="IPR025202">
    <property type="entry name" value="PLD-like_dom"/>
</dbReference>
<dbReference type="Gene3D" id="3.30.870.10">
    <property type="entry name" value="Endonuclease Chain A"/>
    <property type="match status" value="2"/>
</dbReference>
<feature type="region of interest" description="Disordered" evidence="1">
    <location>
        <begin position="378"/>
        <end position="399"/>
    </location>
</feature>
<evidence type="ECO:0000313" key="4">
    <source>
        <dbReference type="Proteomes" id="UP000801428"/>
    </source>
</evidence>
<gene>
    <name evidence="3" type="ORF">E8E13_006091</name>
</gene>
<dbReference type="CDD" id="cd00138">
    <property type="entry name" value="PLDc_SF"/>
    <property type="match status" value="2"/>
</dbReference>
<accession>A0A9P4TBX8</accession>
<evidence type="ECO:0000256" key="1">
    <source>
        <dbReference type="SAM" id="MobiDB-lite"/>
    </source>
</evidence>
<dbReference type="PROSITE" id="PS50035">
    <property type="entry name" value="PLD"/>
    <property type="match status" value="1"/>
</dbReference>
<dbReference type="InterPro" id="IPR001736">
    <property type="entry name" value="PLipase_D/transphosphatidylase"/>
</dbReference>
<dbReference type="Proteomes" id="UP000801428">
    <property type="component" value="Unassembled WGS sequence"/>
</dbReference>
<proteinExistence type="predicted"/>
<organism evidence="3 4">
    <name type="scientific">Curvularia kusanoi</name>
    <name type="common">Cochliobolus kusanoi</name>
    <dbReference type="NCBI Taxonomy" id="90978"/>
    <lineage>
        <taxon>Eukaryota</taxon>
        <taxon>Fungi</taxon>
        <taxon>Dikarya</taxon>
        <taxon>Ascomycota</taxon>
        <taxon>Pezizomycotina</taxon>
        <taxon>Dothideomycetes</taxon>
        <taxon>Pleosporomycetidae</taxon>
        <taxon>Pleosporales</taxon>
        <taxon>Pleosporineae</taxon>
        <taxon>Pleosporaceae</taxon>
        <taxon>Curvularia</taxon>
    </lineage>
</organism>
<feature type="domain" description="PLD phosphodiesterase" evidence="2">
    <location>
        <begin position="224"/>
        <end position="251"/>
    </location>
</feature>
<dbReference type="PANTHER" id="PTHR21248:SF22">
    <property type="entry name" value="PHOSPHOLIPASE D"/>
    <property type="match status" value="1"/>
</dbReference>
<keyword evidence="4" id="KW-1185">Reference proteome</keyword>
<dbReference type="SUPFAM" id="SSF56024">
    <property type="entry name" value="Phospholipase D/nuclease"/>
    <property type="match status" value="2"/>
</dbReference>
<name>A0A9P4TBX8_CURKU</name>
<dbReference type="OrthoDB" id="9997422at2759"/>
<evidence type="ECO:0000259" key="2">
    <source>
        <dbReference type="PROSITE" id="PS50035"/>
    </source>
</evidence>
<protein>
    <recommendedName>
        <fullName evidence="2">PLD phosphodiesterase domain-containing protein</fullName>
    </recommendedName>
</protein>
<dbReference type="AlphaFoldDB" id="A0A9P4TBX8"/>
<dbReference type="Pfam" id="PF13091">
    <property type="entry name" value="PLDc_2"/>
    <property type="match status" value="1"/>
</dbReference>
<dbReference type="GO" id="GO:0030572">
    <property type="term" value="F:phosphatidyltransferase activity"/>
    <property type="evidence" value="ECO:0007669"/>
    <property type="project" value="UniProtKB-ARBA"/>
</dbReference>